<dbReference type="RefSeq" id="WP_120637359.1">
    <property type="nucleotide sequence ID" value="NZ_RAQU01000022.1"/>
</dbReference>
<dbReference type="GO" id="GO:0005829">
    <property type="term" value="C:cytosol"/>
    <property type="evidence" value="ECO:0007669"/>
    <property type="project" value="TreeGrafter"/>
</dbReference>
<evidence type="ECO:0000256" key="1">
    <source>
        <dbReference type="ARBA" id="ARBA00005854"/>
    </source>
</evidence>
<dbReference type="InterPro" id="IPR006140">
    <property type="entry name" value="D-isomer_DH_NAD-bd"/>
</dbReference>
<dbReference type="PANTHER" id="PTHR10996">
    <property type="entry name" value="2-HYDROXYACID DEHYDROGENASE-RELATED"/>
    <property type="match status" value="1"/>
</dbReference>
<dbReference type="Gene3D" id="3.40.50.720">
    <property type="entry name" value="NAD(P)-binding Rossmann-like Domain"/>
    <property type="match status" value="2"/>
</dbReference>
<dbReference type="InterPro" id="IPR036291">
    <property type="entry name" value="NAD(P)-bd_dom_sf"/>
</dbReference>
<evidence type="ECO:0000256" key="3">
    <source>
        <dbReference type="ARBA" id="ARBA00023027"/>
    </source>
</evidence>
<dbReference type="PANTHER" id="PTHR10996:SF178">
    <property type="entry name" value="2-HYDROXYACID DEHYDROGENASE YGL185C-RELATED"/>
    <property type="match status" value="1"/>
</dbReference>
<gene>
    <name evidence="5" type="ORF">D6Z83_05640</name>
    <name evidence="6" type="ORF">EBE87_17845</name>
</gene>
<sequence length="322" mass="34181">MSEKIIVLDPITPSTAERMRALLPPGLTLDHAKTRDYAELKALVAEADYIVSGQIPVDADLLAAAGKAKLLHKWGVGVDNFDLEAAKAQGVTVARTTGSNAVPVAEFAVGLMIALLRNLAFGHATLRENGAWRTTTLPKESLMISGKTVGIIGYGAIGQNVARMVKAFGCPVLYNKTRPLSAEEEAAQGVRFATVPEILAQCDIVSLHCPMTPQTKGMIDRKALQSMKPKAVLINCARGGVVIESDLVEALKAKEILGAATDVYETEPVPADHPLLKLDNAVVTPHIAAMAADNFASTINQMWGNIHAVAQGGRVAENDFVC</sequence>
<dbReference type="InParanoid" id="A0A3A9JWH7"/>
<protein>
    <submittedName>
        <fullName evidence="5">3-phosphoglycerate dehydrogenase</fullName>
    </submittedName>
</protein>
<evidence type="ECO:0000313" key="8">
    <source>
        <dbReference type="Proteomes" id="UP000278036"/>
    </source>
</evidence>
<dbReference type="EMBL" id="RFLX01000014">
    <property type="protein sequence ID" value="RMI20018.1"/>
    <property type="molecule type" value="Genomic_DNA"/>
</dbReference>
<dbReference type="SUPFAM" id="SSF51735">
    <property type="entry name" value="NAD(P)-binding Rossmann-fold domains"/>
    <property type="match status" value="1"/>
</dbReference>
<evidence type="ECO:0000313" key="7">
    <source>
        <dbReference type="Proteomes" id="UP000274097"/>
    </source>
</evidence>
<keyword evidence="7" id="KW-1185">Reference proteome</keyword>
<dbReference type="GO" id="GO:0051287">
    <property type="term" value="F:NAD binding"/>
    <property type="evidence" value="ECO:0007669"/>
    <property type="project" value="InterPro"/>
</dbReference>
<comment type="caution">
    <text evidence="5">The sequence shown here is derived from an EMBL/GenBank/DDBJ whole genome shotgun (WGS) entry which is preliminary data.</text>
</comment>
<dbReference type="Proteomes" id="UP000274097">
    <property type="component" value="Unassembled WGS sequence"/>
</dbReference>
<dbReference type="PROSITE" id="PS00670">
    <property type="entry name" value="D_2_HYDROXYACID_DH_2"/>
    <property type="match status" value="1"/>
</dbReference>
<dbReference type="GO" id="GO:0030267">
    <property type="term" value="F:glyoxylate reductase (NADPH) activity"/>
    <property type="evidence" value="ECO:0007669"/>
    <property type="project" value="TreeGrafter"/>
</dbReference>
<dbReference type="OrthoDB" id="9793626at2"/>
<feature type="domain" description="D-isomer specific 2-hydroxyacid dehydrogenase NAD-binding" evidence="4">
    <location>
        <begin position="109"/>
        <end position="288"/>
    </location>
</feature>
<reference evidence="5 8" key="1">
    <citation type="submission" date="2018-09" db="EMBL/GenBank/DDBJ databases">
        <title>Roseomonas sp. nov., isolated from feces of Tibetan antelopes in the Qinghai-Tibet plateau, China.</title>
        <authorList>
            <person name="Tian Z."/>
        </authorList>
    </citation>
    <scope>NUCLEOTIDE SEQUENCE [LARGE SCALE GENOMIC DNA]</scope>
    <source>
        <strain evidence="6 7">Z23</strain>
        <strain evidence="5 8">Z24</strain>
    </source>
</reference>
<organism evidence="5 8">
    <name type="scientific">Teichococcus wenyumeiae</name>
    <dbReference type="NCBI Taxonomy" id="2478470"/>
    <lineage>
        <taxon>Bacteria</taxon>
        <taxon>Pseudomonadati</taxon>
        <taxon>Pseudomonadota</taxon>
        <taxon>Alphaproteobacteria</taxon>
        <taxon>Acetobacterales</taxon>
        <taxon>Roseomonadaceae</taxon>
        <taxon>Roseomonas</taxon>
    </lineage>
</organism>
<dbReference type="Pfam" id="PF02826">
    <property type="entry name" value="2-Hacid_dh_C"/>
    <property type="match status" value="1"/>
</dbReference>
<accession>A0A3A9JWH7</accession>
<dbReference type="GO" id="GO:0016618">
    <property type="term" value="F:hydroxypyruvate reductase [NAD(P)H] activity"/>
    <property type="evidence" value="ECO:0007669"/>
    <property type="project" value="TreeGrafter"/>
</dbReference>
<evidence type="ECO:0000313" key="6">
    <source>
        <dbReference type="EMBL" id="RMI20018.1"/>
    </source>
</evidence>
<dbReference type="FunFam" id="3.40.50.720:FF:000203">
    <property type="entry name" value="D-3-phosphoglycerate dehydrogenase (SerA)"/>
    <property type="match status" value="1"/>
</dbReference>
<proteinExistence type="inferred from homology"/>
<dbReference type="SUPFAM" id="SSF52283">
    <property type="entry name" value="Formate/glycerate dehydrogenase catalytic domain-like"/>
    <property type="match status" value="1"/>
</dbReference>
<name>A0A3A9JWH7_9PROT</name>
<evidence type="ECO:0000256" key="2">
    <source>
        <dbReference type="ARBA" id="ARBA00023002"/>
    </source>
</evidence>
<dbReference type="CDD" id="cd12175">
    <property type="entry name" value="2-Hacid_dh_11"/>
    <property type="match status" value="1"/>
</dbReference>
<evidence type="ECO:0000259" key="4">
    <source>
        <dbReference type="Pfam" id="PF02826"/>
    </source>
</evidence>
<dbReference type="InterPro" id="IPR029753">
    <property type="entry name" value="D-isomer_DH_CS"/>
</dbReference>
<evidence type="ECO:0000313" key="5">
    <source>
        <dbReference type="EMBL" id="RKK05128.1"/>
    </source>
</evidence>
<dbReference type="Proteomes" id="UP000278036">
    <property type="component" value="Unassembled WGS sequence"/>
</dbReference>
<keyword evidence="3" id="KW-0520">NAD</keyword>
<dbReference type="InterPro" id="IPR050223">
    <property type="entry name" value="D-isomer_2-hydroxyacid_DH"/>
</dbReference>
<dbReference type="AlphaFoldDB" id="A0A3A9JWH7"/>
<comment type="similarity">
    <text evidence="1">Belongs to the D-isomer specific 2-hydroxyacid dehydrogenase family.</text>
</comment>
<dbReference type="EMBL" id="RAQU01000022">
    <property type="protein sequence ID" value="RKK05128.1"/>
    <property type="molecule type" value="Genomic_DNA"/>
</dbReference>
<keyword evidence="2" id="KW-0560">Oxidoreductase</keyword>